<proteinExistence type="predicted"/>
<reference evidence="4" key="1">
    <citation type="submission" date="2016-06" db="UniProtKB">
        <authorList>
            <consortium name="WormBaseParasite"/>
        </authorList>
    </citation>
    <scope>IDENTIFICATION</scope>
</reference>
<protein>
    <submittedName>
        <fullName evidence="4">BACK domain-containing protein</fullName>
    </submittedName>
</protein>
<evidence type="ECO:0000313" key="3">
    <source>
        <dbReference type="Proteomes" id="UP000271098"/>
    </source>
</evidence>
<evidence type="ECO:0000259" key="1">
    <source>
        <dbReference type="Pfam" id="PF07707"/>
    </source>
</evidence>
<gene>
    <name evidence="2" type="ORF">GPUH_LOCUS1063</name>
</gene>
<reference evidence="2 3" key="2">
    <citation type="submission" date="2018-11" db="EMBL/GenBank/DDBJ databases">
        <authorList>
            <consortium name="Pathogen Informatics"/>
        </authorList>
    </citation>
    <scope>NUCLEOTIDE SEQUENCE [LARGE SCALE GENOMIC DNA]</scope>
</reference>
<dbReference type="OrthoDB" id="5818440at2759"/>
<keyword evidence="3" id="KW-1185">Reference proteome</keyword>
<dbReference type="AlphaFoldDB" id="A0A183CX72"/>
<dbReference type="InterPro" id="IPR011705">
    <property type="entry name" value="BACK"/>
</dbReference>
<dbReference type="EMBL" id="UYRT01001170">
    <property type="protein sequence ID" value="VDK29304.1"/>
    <property type="molecule type" value="Genomic_DNA"/>
</dbReference>
<dbReference type="Gene3D" id="1.25.40.420">
    <property type="match status" value="1"/>
</dbReference>
<organism evidence="4">
    <name type="scientific">Gongylonema pulchrum</name>
    <dbReference type="NCBI Taxonomy" id="637853"/>
    <lineage>
        <taxon>Eukaryota</taxon>
        <taxon>Metazoa</taxon>
        <taxon>Ecdysozoa</taxon>
        <taxon>Nematoda</taxon>
        <taxon>Chromadorea</taxon>
        <taxon>Rhabditida</taxon>
        <taxon>Spirurina</taxon>
        <taxon>Spiruromorpha</taxon>
        <taxon>Spiruroidea</taxon>
        <taxon>Gongylonematidae</taxon>
        <taxon>Gongylonema</taxon>
    </lineage>
</organism>
<evidence type="ECO:0000313" key="2">
    <source>
        <dbReference type="EMBL" id="VDK29304.1"/>
    </source>
</evidence>
<feature type="domain" description="BACK" evidence="1">
    <location>
        <begin position="102"/>
        <end position="175"/>
    </location>
</feature>
<evidence type="ECO:0000313" key="4">
    <source>
        <dbReference type="WBParaSite" id="GPUH_0000106301-mRNA-1"/>
    </source>
</evidence>
<accession>A0A183CX72</accession>
<dbReference type="Proteomes" id="UP000271098">
    <property type="component" value="Unassembled WGS sequence"/>
</dbReference>
<name>A0A183CX72_9BILA</name>
<dbReference type="WBParaSite" id="GPUH_0000106301-mRNA-1">
    <property type="protein sequence ID" value="GPUH_0000106301-mRNA-1"/>
    <property type="gene ID" value="GPUH_0000106301"/>
</dbReference>
<dbReference type="Pfam" id="PF07707">
    <property type="entry name" value="BACK"/>
    <property type="match status" value="1"/>
</dbReference>
<sequence>MERREVPPAIDLSCYNIGAVRTMTDFVAGVDQRNLRLDDNIMPDLLQLARIFRMRQLTDLIVEHVLTKVEKGPPSNLLLALNLVASDWSMFLHYNEASALVEAAAENINEVTTSTFFNMLPAAVLVMLYSRCDVSITSEIELSQRLIRWLKKSVRSNDDAEMLFSCVRSPFLSQHDRELIREKCVGLPESVSSIFGARFYRLLVFMRFCLYANAKIDIVASHGV</sequence>